<keyword evidence="2" id="KW-1185">Reference proteome</keyword>
<dbReference type="Proteomes" id="UP000595373">
    <property type="component" value="Chromosome"/>
</dbReference>
<sequence>MLNWSEHLGQKYEHTDVEYLHLGGSYPSSEIDKQSRRLFKNVKTQYHGVKGDFVYEGIPILRNLGLGMIGNNPNATPNKANVSFLDAHSEANQNINNLKFVYDSNNKKDKNFKENTEKILKSIHLDLDGVRKFNKINKNNERK</sequence>
<dbReference type="EMBL" id="CP066558">
    <property type="protein sequence ID" value="QQF82770.1"/>
    <property type="molecule type" value="Genomic_DNA"/>
</dbReference>
<dbReference type="RefSeq" id="WP_178384272.1">
    <property type="nucleotide sequence ID" value="NZ_CP018802.1"/>
</dbReference>
<evidence type="ECO:0000313" key="1">
    <source>
        <dbReference type="EMBL" id="QQF82770.1"/>
    </source>
</evidence>
<dbReference type="AlphaFoldDB" id="A0A9Q6Z1F9"/>
<gene>
    <name evidence="1" type="ORF">JFL49_02295</name>
</gene>
<reference evidence="1 2" key="1">
    <citation type="submission" date="2020-12" db="EMBL/GenBank/DDBJ databases">
        <title>ASc-MMNZ-VFA-070.</title>
        <authorList>
            <person name="Schryvers A."/>
            <person name="Mostafa Nazari M."/>
            <person name="Farshchi Andisi V."/>
            <person name="Timsit E."/>
            <person name="Walter Morck D."/>
        </authorList>
    </citation>
    <scope>NUCLEOTIDE SEQUENCE [LARGE SCALE GENOMIC DNA]</scope>
    <source>
        <strain evidence="1 2">ASc-MMNZ-VFA-070</strain>
    </source>
</reference>
<organism evidence="1 2">
    <name type="scientific">Histophilus somni</name>
    <name type="common">Haemophilus somnus</name>
    <dbReference type="NCBI Taxonomy" id="731"/>
    <lineage>
        <taxon>Bacteria</taxon>
        <taxon>Pseudomonadati</taxon>
        <taxon>Pseudomonadota</taxon>
        <taxon>Gammaproteobacteria</taxon>
        <taxon>Pasteurellales</taxon>
        <taxon>Pasteurellaceae</taxon>
        <taxon>Histophilus</taxon>
    </lineage>
</organism>
<name>A0A9Q6Z1F9_HISSO</name>
<accession>A0A9Q6Z1F9</accession>
<protein>
    <submittedName>
        <fullName evidence="1">Uncharacterized protein</fullName>
    </submittedName>
</protein>
<proteinExistence type="predicted"/>
<evidence type="ECO:0000313" key="2">
    <source>
        <dbReference type="Proteomes" id="UP000595373"/>
    </source>
</evidence>